<dbReference type="Pfam" id="PF11611">
    <property type="entry name" value="DUF4352"/>
    <property type="match status" value="1"/>
</dbReference>
<evidence type="ECO:0000256" key="1">
    <source>
        <dbReference type="ARBA" id="ARBA00022729"/>
    </source>
</evidence>
<evidence type="ECO:0000313" key="5">
    <source>
        <dbReference type="EMBL" id="MDT0303844.1"/>
    </source>
</evidence>
<sequence>MDEREAPADSGAAGAAVSDLGGTASGPREPPAPRADEASGGAAETTVPGAAPDAPAVPDAAAEPAESGPGAAEAEPVPRRRRWPKIAAALGAAAAIGAAGAAVLLAGGGSDTLGGVAAHLPTAARQVEQPPPDGAWGRVGDPVSSGSFEFTVTGVHTGLDYVGGTVQGEAAQGSFVVARLTVRNVGEEAAFFTDADQRLADTAGARHRPDSTAGLRAGNPDALFGRLAPGEQVRGGLVFDVPPGSEPAALHLKDFTSADTPAVVRLESWTAG</sequence>
<feature type="compositionally biased region" description="Low complexity" evidence="2">
    <location>
        <begin position="47"/>
        <end position="75"/>
    </location>
</feature>
<keyword evidence="3" id="KW-0812">Transmembrane</keyword>
<accession>A0ABU2KX12</accession>
<evidence type="ECO:0000256" key="2">
    <source>
        <dbReference type="SAM" id="MobiDB-lite"/>
    </source>
</evidence>
<protein>
    <submittedName>
        <fullName evidence="5">DUF4352 domain-containing protein</fullName>
    </submittedName>
</protein>
<feature type="compositionally biased region" description="Low complexity" evidence="2">
    <location>
        <begin position="8"/>
        <end position="22"/>
    </location>
</feature>
<dbReference type="InterPro" id="IPR029050">
    <property type="entry name" value="Immunoprotect_excell_Ig-like"/>
</dbReference>
<proteinExistence type="predicted"/>
<feature type="transmembrane region" description="Helical" evidence="3">
    <location>
        <begin position="86"/>
        <end position="107"/>
    </location>
</feature>
<feature type="region of interest" description="Disordered" evidence="2">
    <location>
        <begin position="1"/>
        <end position="79"/>
    </location>
</feature>
<dbReference type="Proteomes" id="UP001183226">
    <property type="component" value="Unassembled WGS sequence"/>
</dbReference>
<keyword evidence="1" id="KW-0732">Signal</keyword>
<evidence type="ECO:0000259" key="4">
    <source>
        <dbReference type="Pfam" id="PF11611"/>
    </source>
</evidence>
<reference evidence="6" key="1">
    <citation type="submission" date="2023-07" db="EMBL/GenBank/DDBJ databases">
        <title>30 novel species of actinomycetes from the DSMZ collection.</title>
        <authorList>
            <person name="Nouioui I."/>
        </authorList>
    </citation>
    <scope>NUCLEOTIDE SEQUENCE [LARGE SCALE GENOMIC DNA]</scope>
    <source>
        <strain evidence="6">DSM 45055</strain>
    </source>
</reference>
<evidence type="ECO:0000256" key="3">
    <source>
        <dbReference type="SAM" id="Phobius"/>
    </source>
</evidence>
<keyword evidence="6" id="KW-1185">Reference proteome</keyword>
<dbReference type="EMBL" id="JAVREK010000019">
    <property type="protein sequence ID" value="MDT0303844.1"/>
    <property type="molecule type" value="Genomic_DNA"/>
</dbReference>
<comment type="caution">
    <text evidence="5">The sequence shown here is derived from an EMBL/GenBank/DDBJ whole genome shotgun (WGS) entry which is preliminary data.</text>
</comment>
<evidence type="ECO:0000313" key="6">
    <source>
        <dbReference type="Proteomes" id="UP001183226"/>
    </source>
</evidence>
<dbReference type="Gene3D" id="2.60.40.1240">
    <property type="match status" value="1"/>
</dbReference>
<feature type="domain" description="DUF4352" evidence="4">
    <location>
        <begin position="139"/>
        <end position="255"/>
    </location>
</feature>
<keyword evidence="3" id="KW-0472">Membrane</keyword>
<organism evidence="5 6">
    <name type="scientific">Streptomonospora wellingtoniae</name>
    <dbReference type="NCBI Taxonomy" id="3075544"/>
    <lineage>
        <taxon>Bacteria</taxon>
        <taxon>Bacillati</taxon>
        <taxon>Actinomycetota</taxon>
        <taxon>Actinomycetes</taxon>
        <taxon>Streptosporangiales</taxon>
        <taxon>Nocardiopsidaceae</taxon>
        <taxon>Streptomonospora</taxon>
    </lineage>
</organism>
<dbReference type="RefSeq" id="WP_311546338.1">
    <property type="nucleotide sequence ID" value="NZ_JAVREK010000019.1"/>
</dbReference>
<keyword evidence="3" id="KW-1133">Transmembrane helix</keyword>
<dbReference type="InterPro" id="IPR029051">
    <property type="entry name" value="DUF4352"/>
</dbReference>
<gene>
    <name evidence="5" type="ORF">RM446_17140</name>
</gene>
<name>A0ABU2KX12_9ACTN</name>